<feature type="compositionally biased region" description="Pro residues" evidence="1">
    <location>
        <begin position="195"/>
        <end position="206"/>
    </location>
</feature>
<dbReference type="EMBL" id="JAPFFF010000005">
    <property type="protein sequence ID" value="KAK8890175.1"/>
    <property type="molecule type" value="Genomic_DNA"/>
</dbReference>
<feature type="compositionally biased region" description="Basic and acidic residues" evidence="1">
    <location>
        <begin position="323"/>
        <end position="335"/>
    </location>
</feature>
<evidence type="ECO:0000313" key="3">
    <source>
        <dbReference type="Proteomes" id="UP001470230"/>
    </source>
</evidence>
<proteinExistence type="predicted"/>
<gene>
    <name evidence="2" type="ORF">M9Y10_034943</name>
</gene>
<organism evidence="2 3">
    <name type="scientific">Tritrichomonas musculus</name>
    <dbReference type="NCBI Taxonomy" id="1915356"/>
    <lineage>
        <taxon>Eukaryota</taxon>
        <taxon>Metamonada</taxon>
        <taxon>Parabasalia</taxon>
        <taxon>Tritrichomonadida</taxon>
        <taxon>Tritrichomonadidae</taxon>
        <taxon>Tritrichomonas</taxon>
    </lineage>
</organism>
<protein>
    <submittedName>
        <fullName evidence="2">Uncharacterized protein</fullName>
    </submittedName>
</protein>
<accession>A0ABR2KGC9</accession>
<keyword evidence="3" id="KW-1185">Reference proteome</keyword>
<dbReference type="Proteomes" id="UP001470230">
    <property type="component" value="Unassembled WGS sequence"/>
</dbReference>
<evidence type="ECO:0000313" key="2">
    <source>
        <dbReference type="EMBL" id="KAK8890175.1"/>
    </source>
</evidence>
<feature type="region of interest" description="Disordered" evidence="1">
    <location>
        <begin position="1"/>
        <end position="25"/>
    </location>
</feature>
<evidence type="ECO:0000256" key="1">
    <source>
        <dbReference type="SAM" id="MobiDB-lite"/>
    </source>
</evidence>
<feature type="region of interest" description="Disordered" evidence="1">
    <location>
        <begin position="323"/>
        <end position="344"/>
    </location>
</feature>
<feature type="region of interest" description="Disordered" evidence="1">
    <location>
        <begin position="157"/>
        <end position="215"/>
    </location>
</feature>
<reference evidence="2 3" key="1">
    <citation type="submission" date="2024-04" db="EMBL/GenBank/DDBJ databases">
        <title>Tritrichomonas musculus Genome.</title>
        <authorList>
            <person name="Alves-Ferreira E."/>
            <person name="Grigg M."/>
            <person name="Lorenzi H."/>
            <person name="Galac M."/>
        </authorList>
    </citation>
    <scope>NUCLEOTIDE SEQUENCE [LARGE SCALE GENOMIC DNA]</scope>
    <source>
        <strain evidence="2 3">EAF2021</strain>
    </source>
</reference>
<feature type="compositionally biased region" description="Basic residues" evidence="1">
    <location>
        <begin position="1"/>
        <end position="10"/>
    </location>
</feature>
<sequence>MTSSPKKRRQQSLSAFAQSAFERDIMPTSEEDVDKILKQIHKIDNGKVKHRNKIPSYVDRLLNNEEGRTRSRVKSANSPQIRKQTREIREVKKVVNPLDGGPSAVHYSPNFDSVLTSQPKHQFQKAERNPTASANLEVCTMGEMLQQWSGQLRRINFENPTKATPTKKKRINNWNNSVSSTSDLNDKLPERTTVRPPPDTPPPPKPQSKIPGLISGEANRDSFMYHEYNPGPSQYQTNLTSTLKRPRTGLDFGSQASRPTTTIASTATIHNVGANIDATKPRTAQCIPFDKQSSRFPSKRKDDSIWEEIEAEQERIINSLKTEETKKEEKKKTKEPFMLQTSNPKHPFQHIMRKETEPSQLLDVEGNLKTLDRPVTSLDISTPAESSDRTIYRKSDSPDVFYNDINEQFKATIPRATSPVPIARTVTRHPPYYYMPKPCGQGLYNVPSTSMSTKRTIHFDKMGERQYMLDSSFNTRKNTGKCIPPPLENSIF</sequence>
<comment type="caution">
    <text evidence="2">The sequence shown here is derived from an EMBL/GenBank/DDBJ whole genome shotgun (WGS) entry which is preliminary data.</text>
</comment>
<feature type="compositionally biased region" description="Basic and acidic residues" evidence="1">
    <location>
        <begin position="184"/>
        <end position="193"/>
    </location>
</feature>
<name>A0ABR2KGC9_9EUKA</name>
<feature type="compositionally biased region" description="Polar residues" evidence="1">
    <location>
        <begin position="172"/>
        <end position="183"/>
    </location>
</feature>